<evidence type="ECO:0000313" key="2">
    <source>
        <dbReference type="Proteomes" id="UP000790377"/>
    </source>
</evidence>
<protein>
    <submittedName>
        <fullName evidence="1">Uncharacterized protein</fullName>
    </submittedName>
</protein>
<comment type="caution">
    <text evidence="1">The sequence shown here is derived from an EMBL/GenBank/DDBJ whole genome shotgun (WGS) entry which is preliminary data.</text>
</comment>
<name>A0ACB8A9A4_9AGAM</name>
<accession>A0ACB8A9A4</accession>
<gene>
    <name evidence="1" type="ORF">BJ138DRAFT_1155709</name>
</gene>
<keyword evidence="2" id="KW-1185">Reference proteome</keyword>
<proteinExistence type="predicted"/>
<dbReference type="Proteomes" id="UP000790377">
    <property type="component" value="Unassembled WGS sequence"/>
</dbReference>
<evidence type="ECO:0000313" key="1">
    <source>
        <dbReference type="EMBL" id="KAH7909253.1"/>
    </source>
</evidence>
<sequence>MRVPVILLTGICLGVGSCNPDSTNHAIFRVSLYQSSLKLAQETRWPVPHASEYKFTKGVYVGGKYSHWKTVYRHDDDCVGPRYIP</sequence>
<dbReference type="EMBL" id="MU267770">
    <property type="protein sequence ID" value="KAH7909253.1"/>
    <property type="molecule type" value="Genomic_DNA"/>
</dbReference>
<reference evidence="1" key="1">
    <citation type="journal article" date="2021" name="New Phytol.">
        <title>Evolutionary innovations through gain and loss of genes in the ectomycorrhizal Boletales.</title>
        <authorList>
            <person name="Wu G."/>
            <person name="Miyauchi S."/>
            <person name="Morin E."/>
            <person name="Kuo A."/>
            <person name="Drula E."/>
            <person name="Varga T."/>
            <person name="Kohler A."/>
            <person name="Feng B."/>
            <person name="Cao Y."/>
            <person name="Lipzen A."/>
            <person name="Daum C."/>
            <person name="Hundley H."/>
            <person name="Pangilinan J."/>
            <person name="Johnson J."/>
            <person name="Barry K."/>
            <person name="LaButti K."/>
            <person name="Ng V."/>
            <person name="Ahrendt S."/>
            <person name="Min B."/>
            <person name="Choi I.G."/>
            <person name="Park H."/>
            <person name="Plett J.M."/>
            <person name="Magnuson J."/>
            <person name="Spatafora J.W."/>
            <person name="Nagy L.G."/>
            <person name="Henrissat B."/>
            <person name="Grigoriev I.V."/>
            <person name="Yang Z.L."/>
            <person name="Xu J."/>
            <person name="Martin F.M."/>
        </authorList>
    </citation>
    <scope>NUCLEOTIDE SEQUENCE</scope>
    <source>
        <strain evidence="1">ATCC 28755</strain>
    </source>
</reference>
<organism evidence="1 2">
    <name type="scientific">Hygrophoropsis aurantiaca</name>
    <dbReference type="NCBI Taxonomy" id="72124"/>
    <lineage>
        <taxon>Eukaryota</taxon>
        <taxon>Fungi</taxon>
        <taxon>Dikarya</taxon>
        <taxon>Basidiomycota</taxon>
        <taxon>Agaricomycotina</taxon>
        <taxon>Agaricomycetes</taxon>
        <taxon>Agaricomycetidae</taxon>
        <taxon>Boletales</taxon>
        <taxon>Coniophorineae</taxon>
        <taxon>Hygrophoropsidaceae</taxon>
        <taxon>Hygrophoropsis</taxon>
    </lineage>
</organism>
<feature type="non-terminal residue" evidence="1">
    <location>
        <position position="85"/>
    </location>
</feature>